<dbReference type="AlphaFoldDB" id="A0A0L6W430"/>
<feature type="region of interest" description="Disordered" evidence="2">
    <location>
        <begin position="17"/>
        <end position="40"/>
    </location>
</feature>
<comment type="caution">
    <text evidence="4">The sequence shown here is derived from an EMBL/GenBank/DDBJ whole genome shotgun (WGS) entry which is preliminary data.</text>
</comment>
<dbReference type="PATRIC" id="fig|281456.6.peg.950"/>
<dbReference type="InterPro" id="IPR001482">
    <property type="entry name" value="T2SS/T4SS_dom"/>
</dbReference>
<dbReference type="RefSeq" id="WP_052217048.1">
    <property type="nucleotide sequence ID" value="NZ_LGTE01000004.1"/>
</dbReference>
<name>A0A0L6W430_9FIRM</name>
<dbReference type="Proteomes" id="UP000037175">
    <property type="component" value="Unassembled WGS sequence"/>
</dbReference>
<dbReference type="Gene3D" id="3.40.50.300">
    <property type="entry name" value="P-loop containing nucleotide triphosphate hydrolases"/>
    <property type="match status" value="1"/>
</dbReference>
<evidence type="ECO:0000313" key="5">
    <source>
        <dbReference type="Proteomes" id="UP000037175"/>
    </source>
</evidence>
<dbReference type="Pfam" id="PF00437">
    <property type="entry name" value="T2SSE"/>
    <property type="match status" value="1"/>
</dbReference>
<gene>
    <name evidence="4" type="ORF">Tfer_0897</name>
</gene>
<sequence>MQTTCQKFDIAEYVARHSRDPAPRQAHTSPRPVLPQAGDRSARAGFEEIVRRVAAHFDSMFDTNDTRKSQEWLDYQHNAIIGVPRAVRFFKDEITEYLRRHNLLNAGYPKHYHSLTHAVYHELYGLGPLAVWYDHPSSQAAHIIGTKIYFETGGRLVRQPVEFSSIDRVYELVRSLVLKDPRTQINEYNPHVEIDMVDGTRVTMFIPPLSRQVSITFRRFVVDRYTLEDQAALGTIPAEAVPFFRALARTRPNTLIVGPVKSGKSTMLKTFYIEREHDQKVVCVEKHSELKLSECCPDRPLDELVATEAELLRLFPAILRTDFVYLIVGELRSVEAELSMQGCERGSTGLLCTYHTKHPHNIPGQLARLILDSFPNRRYEAELIRAADNIDIVVVMDQLPDKSKRVESVVELRLDPVTLQVSTHEIMRYDGQDKTWRYRFDLSDRLLAVLRKNDPRWAAELVKSLKALEQQSPIMGDNVVYAKETMVIRGVG</sequence>
<organism evidence="4 5">
    <name type="scientific">Thermincola ferriacetica</name>
    <dbReference type="NCBI Taxonomy" id="281456"/>
    <lineage>
        <taxon>Bacteria</taxon>
        <taxon>Bacillati</taxon>
        <taxon>Bacillota</taxon>
        <taxon>Clostridia</taxon>
        <taxon>Eubacteriales</taxon>
        <taxon>Thermincolaceae</taxon>
        <taxon>Thermincola</taxon>
    </lineage>
</organism>
<keyword evidence="5" id="KW-1185">Reference proteome</keyword>
<reference evidence="5" key="1">
    <citation type="submission" date="2015-07" db="EMBL/GenBank/DDBJ databases">
        <title>Complete Genome of Thermincola ferriacetica strain Z-0001T.</title>
        <authorList>
            <person name="Lusk B."/>
            <person name="Badalamenti J.P."/>
            <person name="Parameswaran P."/>
            <person name="Bond D.R."/>
            <person name="Torres C.I."/>
        </authorList>
    </citation>
    <scope>NUCLEOTIDE SEQUENCE [LARGE SCALE GENOMIC DNA]</scope>
    <source>
        <strain evidence="5">Z-0001</strain>
    </source>
</reference>
<evidence type="ECO:0000313" key="4">
    <source>
        <dbReference type="EMBL" id="KNZ70337.1"/>
    </source>
</evidence>
<comment type="similarity">
    <text evidence="1">Belongs to the GSP E family.</text>
</comment>
<proteinExistence type="inferred from homology"/>
<accession>A0A0L6W430</accession>
<dbReference type="GO" id="GO:0016887">
    <property type="term" value="F:ATP hydrolysis activity"/>
    <property type="evidence" value="ECO:0007669"/>
    <property type="project" value="InterPro"/>
</dbReference>
<protein>
    <submittedName>
        <fullName evidence="4">Type II secretion system protein E</fullName>
    </submittedName>
</protein>
<dbReference type="Gene3D" id="3.30.450.380">
    <property type="match status" value="1"/>
</dbReference>
<evidence type="ECO:0000259" key="3">
    <source>
        <dbReference type="Pfam" id="PF00437"/>
    </source>
</evidence>
<feature type="domain" description="Bacterial type II secretion system protein E" evidence="3">
    <location>
        <begin position="146"/>
        <end position="373"/>
    </location>
</feature>
<dbReference type="PANTHER" id="PTHR30486">
    <property type="entry name" value="TWITCHING MOTILITY PROTEIN PILT"/>
    <property type="match status" value="1"/>
</dbReference>
<dbReference type="SUPFAM" id="SSF52540">
    <property type="entry name" value="P-loop containing nucleoside triphosphate hydrolases"/>
    <property type="match status" value="1"/>
</dbReference>
<dbReference type="InterPro" id="IPR027417">
    <property type="entry name" value="P-loop_NTPase"/>
</dbReference>
<evidence type="ECO:0000256" key="2">
    <source>
        <dbReference type="SAM" id="MobiDB-lite"/>
    </source>
</evidence>
<evidence type="ECO:0000256" key="1">
    <source>
        <dbReference type="ARBA" id="ARBA00006611"/>
    </source>
</evidence>
<dbReference type="InterPro" id="IPR050921">
    <property type="entry name" value="T4SS_GSP_E_ATPase"/>
</dbReference>
<dbReference type="PANTHER" id="PTHR30486:SF6">
    <property type="entry name" value="TYPE IV PILUS RETRACTATION ATPASE PILT"/>
    <property type="match status" value="1"/>
</dbReference>
<dbReference type="EMBL" id="LGTE01000004">
    <property type="protein sequence ID" value="KNZ70337.1"/>
    <property type="molecule type" value="Genomic_DNA"/>
</dbReference>